<evidence type="ECO:0000313" key="9">
    <source>
        <dbReference type="Proteomes" id="UP000001357"/>
    </source>
</evidence>
<dbReference type="InterPro" id="IPR025661">
    <property type="entry name" value="Pept_asp_AS"/>
</dbReference>
<dbReference type="Pfam" id="PF00112">
    <property type="entry name" value="Peptidase_C1"/>
    <property type="match status" value="1"/>
</dbReference>
<comment type="similarity">
    <text evidence="1">Belongs to the peptidase C1 family.</text>
</comment>
<dbReference type="RefSeq" id="XP_001745088.1">
    <property type="nucleotide sequence ID" value="XM_001745036.1"/>
</dbReference>
<dbReference type="Pfam" id="PF08246">
    <property type="entry name" value="Inhibitor_I29"/>
    <property type="match status" value="1"/>
</dbReference>
<evidence type="ECO:0000313" key="8">
    <source>
        <dbReference type="EMBL" id="EDQ90321.1"/>
    </source>
</evidence>
<protein>
    <recommendedName>
        <fullName evidence="10">Cathepsin L</fullName>
    </recommendedName>
</protein>
<dbReference type="PANTHER" id="PTHR12411">
    <property type="entry name" value="CYSTEINE PROTEASE FAMILY C1-RELATED"/>
    <property type="match status" value="1"/>
</dbReference>
<reference evidence="8 9" key="1">
    <citation type="journal article" date="2008" name="Nature">
        <title>The genome of the choanoflagellate Monosiga brevicollis and the origin of metazoans.</title>
        <authorList>
            <consortium name="JGI Sequencing"/>
            <person name="King N."/>
            <person name="Westbrook M.J."/>
            <person name="Young S.L."/>
            <person name="Kuo A."/>
            <person name="Abedin M."/>
            <person name="Chapman J."/>
            <person name="Fairclough S."/>
            <person name="Hellsten U."/>
            <person name="Isogai Y."/>
            <person name="Letunic I."/>
            <person name="Marr M."/>
            <person name="Pincus D."/>
            <person name="Putnam N."/>
            <person name="Rokas A."/>
            <person name="Wright K.J."/>
            <person name="Zuzow R."/>
            <person name="Dirks W."/>
            <person name="Good M."/>
            <person name="Goodstein D."/>
            <person name="Lemons D."/>
            <person name="Li W."/>
            <person name="Lyons J.B."/>
            <person name="Morris A."/>
            <person name="Nichols S."/>
            <person name="Richter D.J."/>
            <person name="Salamov A."/>
            <person name="Bork P."/>
            <person name="Lim W.A."/>
            <person name="Manning G."/>
            <person name="Miller W.T."/>
            <person name="McGinnis W."/>
            <person name="Shapiro H."/>
            <person name="Tjian R."/>
            <person name="Grigoriev I.V."/>
            <person name="Rokhsar D."/>
        </authorList>
    </citation>
    <scope>NUCLEOTIDE SEQUENCE [LARGE SCALE GENOMIC DNA]</scope>
    <source>
        <strain evidence="9">MX1 / ATCC 50154</strain>
    </source>
</reference>
<feature type="non-terminal residue" evidence="8">
    <location>
        <position position="294"/>
    </location>
</feature>
<dbReference type="Gene3D" id="3.90.70.10">
    <property type="entry name" value="Cysteine proteinases"/>
    <property type="match status" value="1"/>
</dbReference>
<dbReference type="InterPro" id="IPR000668">
    <property type="entry name" value="Peptidase_C1A_C"/>
</dbReference>
<evidence type="ECO:0008006" key="10">
    <source>
        <dbReference type="Google" id="ProtNLM"/>
    </source>
</evidence>
<dbReference type="InterPro" id="IPR000169">
    <property type="entry name" value="Pept_cys_AS"/>
</dbReference>
<dbReference type="SUPFAM" id="SSF54001">
    <property type="entry name" value="Cysteine proteinases"/>
    <property type="match status" value="1"/>
</dbReference>
<keyword evidence="5" id="KW-1015">Disulfide bond</keyword>
<dbReference type="OMA" id="ASNWAYY"/>
<keyword evidence="3" id="KW-0732">Signal</keyword>
<dbReference type="KEGG" id="mbr:MONBRDRAFT_1982"/>
<evidence type="ECO:0000256" key="2">
    <source>
        <dbReference type="ARBA" id="ARBA00022670"/>
    </source>
</evidence>
<dbReference type="PROSITE" id="PS00139">
    <property type="entry name" value="THIOL_PROTEASE_CYS"/>
    <property type="match status" value="1"/>
</dbReference>
<dbReference type="GO" id="GO:0051603">
    <property type="term" value="P:proteolysis involved in protein catabolic process"/>
    <property type="evidence" value="ECO:0000318"/>
    <property type="project" value="GO_Central"/>
</dbReference>
<dbReference type="GO" id="GO:0008656">
    <property type="term" value="F:cysteine-type endopeptidase activator activity involved in apoptotic process"/>
    <property type="evidence" value="ECO:0000318"/>
    <property type="project" value="GO_Central"/>
</dbReference>
<dbReference type="InterPro" id="IPR038765">
    <property type="entry name" value="Papain-like_cys_pep_sf"/>
</dbReference>
<dbReference type="GO" id="GO:2001235">
    <property type="term" value="P:positive regulation of apoptotic signaling pathway"/>
    <property type="evidence" value="ECO:0000318"/>
    <property type="project" value="GO_Central"/>
</dbReference>
<dbReference type="SMART" id="SM00848">
    <property type="entry name" value="Inhibitor_I29"/>
    <property type="match status" value="1"/>
</dbReference>
<feature type="domain" description="Cathepsin propeptide inhibitor" evidence="7">
    <location>
        <begin position="1"/>
        <end position="58"/>
    </location>
</feature>
<sequence length="294" mass="31792">FKSDYSKSYESEAVEAKRLAAFEANLEFINKHNAEHAQGLHSYTVGVNEFADLTIDEFMALYVPSKFNRTMPYNTVYLPATSEDSVDWRTKGAVTPIKNQGQCGSCWSFSTTGSTEGAHAIATGNLVSLSEQQLVDCSGSFGNQGCNGGLMDDAFKYIISNKGLDTEEDYPYTAQDGTCNKEKEAKHAATISSYSDVPKNNEDQLAAAVAKGPVSVAIEADQSGFQLYKSGVFDGNCGTNLDHGVLVVGYTDDYWIVKNSWGTTWGVEGYINMKRGVSASGICGIAMQPSYPIV</sequence>
<dbReference type="GO" id="GO:0004197">
    <property type="term" value="F:cysteine-type endopeptidase activity"/>
    <property type="evidence" value="ECO:0000318"/>
    <property type="project" value="GO_Central"/>
</dbReference>
<dbReference type="PRINTS" id="PR00705">
    <property type="entry name" value="PAPAIN"/>
</dbReference>
<evidence type="ECO:0000256" key="4">
    <source>
        <dbReference type="ARBA" id="ARBA00022801"/>
    </source>
</evidence>
<proteinExistence type="inferred from homology"/>
<gene>
    <name evidence="8" type="ORF">MONBRDRAFT_1982</name>
</gene>
<dbReference type="SMART" id="SM00645">
    <property type="entry name" value="Pept_C1"/>
    <property type="match status" value="1"/>
</dbReference>
<dbReference type="Proteomes" id="UP000001357">
    <property type="component" value="Unassembled WGS sequence"/>
</dbReference>
<feature type="domain" description="Peptidase C1A papain C-terminal" evidence="6">
    <location>
        <begin position="82"/>
        <end position="293"/>
    </location>
</feature>
<dbReference type="InParanoid" id="A9UX29"/>
<keyword evidence="9" id="KW-1185">Reference proteome</keyword>
<dbReference type="InterPro" id="IPR039417">
    <property type="entry name" value="Peptidase_C1A_papain-like"/>
</dbReference>
<keyword evidence="2" id="KW-0645">Protease</keyword>
<dbReference type="eggNOG" id="KOG1543">
    <property type="taxonomic scope" value="Eukaryota"/>
</dbReference>
<dbReference type="GO" id="GO:0005615">
    <property type="term" value="C:extracellular space"/>
    <property type="evidence" value="ECO:0000318"/>
    <property type="project" value="GO_Central"/>
</dbReference>
<evidence type="ECO:0000256" key="5">
    <source>
        <dbReference type="ARBA" id="ARBA00023157"/>
    </source>
</evidence>
<evidence type="ECO:0000259" key="7">
    <source>
        <dbReference type="SMART" id="SM00848"/>
    </source>
</evidence>
<evidence type="ECO:0000259" key="6">
    <source>
        <dbReference type="SMART" id="SM00645"/>
    </source>
</evidence>
<dbReference type="PROSITE" id="PS00640">
    <property type="entry name" value="THIOL_PROTEASE_ASN"/>
    <property type="match status" value="1"/>
</dbReference>
<dbReference type="CDD" id="cd02248">
    <property type="entry name" value="Peptidase_C1A"/>
    <property type="match status" value="1"/>
</dbReference>
<feature type="non-terminal residue" evidence="8">
    <location>
        <position position="1"/>
    </location>
</feature>
<accession>A9UX29</accession>
<dbReference type="GO" id="GO:0005764">
    <property type="term" value="C:lysosome"/>
    <property type="evidence" value="ECO:0000318"/>
    <property type="project" value="GO_Central"/>
</dbReference>
<name>A9UX29_MONBE</name>
<evidence type="ECO:0000256" key="1">
    <source>
        <dbReference type="ARBA" id="ARBA00008455"/>
    </source>
</evidence>
<dbReference type="GeneID" id="5890182"/>
<dbReference type="AlphaFoldDB" id="A9UX29"/>
<evidence type="ECO:0000256" key="3">
    <source>
        <dbReference type="ARBA" id="ARBA00022729"/>
    </source>
</evidence>
<dbReference type="STRING" id="81824.A9UX29"/>
<dbReference type="GO" id="GO:0006955">
    <property type="term" value="P:immune response"/>
    <property type="evidence" value="ECO:0000318"/>
    <property type="project" value="GO_Central"/>
</dbReference>
<dbReference type="FunFam" id="3.90.70.10:FF:000067">
    <property type="entry name" value="Senescence-specific cysteine protease"/>
    <property type="match status" value="1"/>
</dbReference>
<keyword evidence="4" id="KW-0378">Hydrolase</keyword>
<dbReference type="InterPro" id="IPR013201">
    <property type="entry name" value="Prot_inhib_I29"/>
</dbReference>
<organism evidence="8 9">
    <name type="scientific">Monosiga brevicollis</name>
    <name type="common">Choanoflagellate</name>
    <dbReference type="NCBI Taxonomy" id="81824"/>
    <lineage>
        <taxon>Eukaryota</taxon>
        <taxon>Choanoflagellata</taxon>
        <taxon>Craspedida</taxon>
        <taxon>Salpingoecidae</taxon>
        <taxon>Monosiga</taxon>
    </lineage>
</organism>
<dbReference type="EMBL" id="CH991548">
    <property type="protein sequence ID" value="EDQ90321.1"/>
    <property type="molecule type" value="Genomic_DNA"/>
</dbReference>
<dbReference type="FunCoup" id="A9UX29">
    <property type="interactions" value="488"/>
</dbReference>
<dbReference type="InterPro" id="IPR013128">
    <property type="entry name" value="Peptidase_C1A"/>
</dbReference>